<evidence type="ECO:0008006" key="4">
    <source>
        <dbReference type="Google" id="ProtNLM"/>
    </source>
</evidence>
<dbReference type="Proteomes" id="UP000321058">
    <property type="component" value="Unassembled WGS sequence"/>
</dbReference>
<feature type="transmembrane region" description="Helical" evidence="1">
    <location>
        <begin position="254"/>
        <end position="275"/>
    </location>
</feature>
<evidence type="ECO:0000256" key="1">
    <source>
        <dbReference type="SAM" id="Phobius"/>
    </source>
</evidence>
<proteinExistence type="predicted"/>
<gene>
    <name evidence="2" type="ORF">RSO01_28590</name>
</gene>
<dbReference type="OrthoDB" id="7375121at2"/>
<accession>A0A512N9T4</accession>
<feature type="transmembrane region" description="Helical" evidence="1">
    <location>
        <begin position="124"/>
        <end position="141"/>
    </location>
</feature>
<name>A0A512N9T4_9HYPH</name>
<feature type="transmembrane region" description="Helical" evidence="1">
    <location>
        <begin position="147"/>
        <end position="165"/>
    </location>
</feature>
<dbReference type="RefSeq" id="WP_147149781.1">
    <property type="nucleotide sequence ID" value="NZ_BKAJ01000045.1"/>
</dbReference>
<evidence type="ECO:0000313" key="2">
    <source>
        <dbReference type="EMBL" id="GEP55693.1"/>
    </source>
</evidence>
<keyword evidence="1" id="KW-1133">Transmembrane helix</keyword>
<feature type="transmembrane region" description="Helical" evidence="1">
    <location>
        <begin position="34"/>
        <end position="52"/>
    </location>
</feature>
<feature type="transmembrane region" description="Helical" evidence="1">
    <location>
        <begin position="95"/>
        <end position="112"/>
    </location>
</feature>
<protein>
    <recommendedName>
        <fullName evidence="4">EamA domain-containing protein</fullName>
    </recommendedName>
</protein>
<sequence>MSGHNLALGLGNSLLWSLYLLLTRHVVSGARLDAWAYTLVQLLAAGLVILWLGRRAAGSWRGLLAPWTLGYAFLRVAINGATAAAIVWLAITESTLLATVSVLIGAASGWWLTRNAPPRRDWPGLALLAIGIVAFALTLAPEARRGLGWLVASEAMAVTASWMIAYHPRNRLNDLGARSRFTGEILVAASLALILVWSVLGLAGVLTSPWAGAGDAFGRLELWLYAVLAGLLFRAPGTWLGFWTINRTGVQTYLIALAAMPFFAIALEAMAAYLGWVTAPDLSTAEWSAAAVILVAATWLIVVRKTASSAHHRGRDE</sequence>
<keyword evidence="3" id="KW-1185">Reference proteome</keyword>
<dbReference type="EMBL" id="BKAJ01000045">
    <property type="protein sequence ID" value="GEP55693.1"/>
    <property type="molecule type" value="Genomic_DNA"/>
</dbReference>
<keyword evidence="1" id="KW-0472">Membrane</keyword>
<reference evidence="2 3" key="1">
    <citation type="submission" date="2019-07" db="EMBL/GenBank/DDBJ databases">
        <title>Whole genome shotgun sequence of Reyranella soli NBRC 108950.</title>
        <authorList>
            <person name="Hosoyama A."/>
            <person name="Uohara A."/>
            <person name="Ohji S."/>
            <person name="Ichikawa N."/>
        </authorList>
    </citation>
    <scope>NUCLEOTIDE SEQUENCE [LARGE SCALE GENOMIC DNA]</scope>
    <source>
        <strain evidence="2 3">NBRC 108950</strain>
    </source>
</reference>
<feature type="transmembrane region" description="Helical" evidence="1">
    <location>
        <begin position="64"/>
        <end position="89"/>
    </location>
</feature>
<feature type="transmembrane region" description="Helical" evidence="1">
    <location>
        <begin position="222"/>
        <end position="242"/>
    </location>
</feature>
<keyword evidence="1" id="KW-0812">Transmembrane</keyword>
<organism evidence="2 3">
    <name type="scientific">Reyranella soli</name>
    <dbReference type="NCBI Taxonomy" id="1230389"/>
    <lineage>
        <taxon>Bacteria</taxon>
        <taxon>Pseudomonadati</taxon>
        <taxon>Pseudomonadota</taxon>
        <taxon>Alphaproteobacteria</taxon>
        <taxon>Hyphomicrobiales</taxon>
        <taxon>Reyranellaceae</taxon>
        <taxon>Reyranella</taxon>
    </lineage>
</organism>
<feature type="transmembrane region" description="Helical" evidence="1">
    <location>
        <begin position="287"/>
        <end position="303"/>
    </location>
</feature>
<feature type="transmembrane region" description="Helical" evidence="1">
    <location>
        <begin position="185"/>
        <end position="210"/>
    </location>
</feature>
<evidence type="ECO:0000313" key="3">
    <source>
        <dbReference type="Proteomes" id="UP000321058"/>
    </source>
</evidence>
<dbReference type="AlphaFoldDB" id="A0A512N9T4"/>
<comment type="caution">
    <text evidence="2">The sequence shown here is derived from an EMBL/GenBank/DDBJ whole genome shotgun (WGS) entry which is preliminary data.</text>
</comment>